<keyword evidence="3" id="KW-1185">Reference proteome</keyword>
<evidence type="ECO:0000313" key="2">
    <source>
        <dbReference type="EMBL" id="MBB5847696.1"/>
    </source>
</evidence>
<proteinExistence type="predicted"/>
<dbReference type="InterPro" id="IPR001584">
    <property type="entry name" value="Integrase_cat-core"/>
</dbReference>
<evidence type="ECO:0000313" key="3">
    <source>
        <dbReference type="Proteomes" id="UP000567246"/>
    </source>
</evidence>
<dbReference type="RefSeq" id="WP_184170059.1">
    <property type="nucleotide sequence ID" value="NZ_BAABAG010000002.1"/>
</dbReference>
<protein>
    <submittedName>
        <fullName evidence="2">Transposase InsO family protein</fullName>
    </submittedName>
</protein>
<gene>
    <name evidence="2" type="ORF">HDA33_000260</name>
</gene>
<dbReference type="InterPro" id="IPR050900">
    <property type="entry name" value="Transposase_IS3/IS150/IS904"/>
</dbReference>
<dbReference type="AlphaFoldDB" id="A0A4Y8ZP82"/>
<dbReference type="Proteomes" id="UP000567246">
    <property type="component" value="Unassembled WGS sequence"/>
</dbReference>
<reference evidence="2 3" key="1">
    <citation type="submission" date="2020-08" db="EMBL/GenBank/DDBJ databases">
        <title>Sequencing the genomes of 1000 actinobacteria strains.</title>
        <authorList>
            <person name="Klenk H.-P."/>
        </authorList>
    </citation>
    <scope>NUCLEOTIDE SEQUENCE [LARGE SCALE GENOMIC DNA]</scope>
    <source>
        <strain evidence="2 3">DSM 17945</strain>
    </source>
</reference>
<dbReference type="Pfam" id="PF13683">
    <property type="entry name" value="rve_3"/>
    <property type="match status" value="1"/>
</dbReference>
<dbReference type="PANTHER" id="PTHR46889">
    <property type="entry name" value="TRANSPOSASE INSF FOR INSERTION SEQUENCE IS3B-RELATED"/>
    <property type="match status" value="1"/>
</dbReference>
<name>A0A4Y8ZP82_9MICC</name>
<comment type="caution">
    <text evidence="2">The sequence shown here is derived from an EMBL/GenBank/DDBJ whole genome shotgun (WGS) entry which is preliminary data.</text>
</comment>
<organism evidence="2 3">
    <name type="scientific">Micrococcus endophyticus</name>
    <dbReference type="NCBI Taxonomy" id="455343"/>
    <lineage>
        <taxon>Bacteria</taxon>
        <taxon>Bacillati</taxon>
        <taxon>Actinomycetota</taxon>
        <taxon>Actinomycetes</taxon>
        <taxon>Micrococcales</taxon>
        <taxon>Micrococcaceae</taxon>
        <taxon>Micrococcus</taxon>
    </lineage>
</organism>
<dbReference type="InterPro" id="IPR012337">
    <property type="entry name" value="RNaseH-like_sf"/>
</dbReference>
<dbReference type="Gene3D" id="3.30.420.10">
    <property type="entry name" value="Ribonuclease H-like superfamily/Ribonuclease H"/>
    <property type="match status" value="1"/>
</dbReference>
<accession>A0A4Y8ZP82</accession>
<dbReference type="InterPro" id="IPR036397">
    <property type="entry name" value="RNaseH_sf"/>
</dbReference>
<sequence length="152" mass="16354">MGWHAATTKTTPLLTTALRMGPWLRDRAGHTVKGGLVHHSDAGSQFPSVASAETLAMEGIAASIGSIGDDYDNVLAESTIGSFKNKAVRDGSPFRTGPLRSIDDVEWVRAGWVDCYNNRRLQSTLGGIPPEEKEAAYYADLTTLARRVLAPV</sequence>
<dbReference type="GO" id="GO:0003676">
    <property type="term" value="F:nucleic acid binding"/>
    <property type="evidence" value="ECO:0007669"/>
    <property type="project" value="InterPro"/>
</dbReference>
<feature type="domain" description="Integrase catalytic" evidence="1">
    <location>
        <begin position="1"/>
        <end position="137"/>
    </location>
</feature>
<dbReference type="EMBL" id="JACHMW010000001">
    <property type="protein sequence ID" value="MBB5847696.1"/>
    <property type="molecule type" value="Genomic_DNA"/>
</dbReference>
<dbReference type="GO" id="GO:0015074">
    <property type="term" value="P:DNA integration"/>
    <property type="evidence" value="ECO:0007669"/>
    <property type="project" value="InterPro"/>
</dbReference>
<dbReference type="PANTHER" id="PTHR46889:SF4">
    <property type="entry name" value="TRANSPOSASE INSO FOR INSERTION SEQUENCE ELEMENT IS911B-RELATED"/>
    <property type="match status" value="1"/>
</dbReference>
<dbReference type="PROSITE" id="PS50994">
    <property type="entry name" value="INTEGRASE"/>
    <property type="match status" value="1"/>
</dbReference>
<evidence type="ECO:0000259" key="1">
    <source>
        <dbReference type="PROSITE" id="PS50994"/>
    </source>
</evidence>
<dbReference type="SUPFAM" id="SSF53098">
    <property type="entry name" value="Ribonuclease H-like"/>
    <property type="match status" value="1"/>
</dbReference>